<evidence type="ECO:0000313" key="3">
    <source>
        <dbReference type="Proteomes" id="UP000192596"/>
    </source>
</evidence>
<evidence type="ECO:0000256" key="1">
    <source>
        <dbReference type="SAM" id="MobiDB-lite"/>
    </source>
</evidence>
<dbReference type="EMBL" id="NAJO01000003">
    <property type="protein sequence ID" value="OQO13411.1"/>
    <property type="molecule type" value="Genomic_DNA"/>
</dbReference>
<evidence type="ECO:0000313" key="2">
    <source>
        <dbReference type="EMBL" id="OQO13411.1"/>
    </source>
</evidence>
<feature type="region of interest" description="Disordered" evidence="1">
    <location>
        <begin position="22"/>
        <end position="151"/>
    </location>
</feature>
<feature type="compositionally biased region" description="Basic and acidic residues" evidence="1">
    <location>
        <begin position="34"/>
        <end position="50"/>
    </location>
</feature>
<comment type="caution">
    <text evidence="2">The sequence shown here is derived from an EMBL/GenBank/DDBJ whole genome shotgun (WGS) entry which is preliminary data.</text>
</comment>
<accession>A0A1V8TQ90</accession>
<dbReference type="InParanoid" id="A0A1V8TQ90"/>
<dbReference type="PANTHER" id="PTHR42090:SF1">
    <property type="match status" value="1"/>
</dbReference>
<dbReference type="PANTHER" id="PTHR42090">
    <property type="match status" value="1"/>
</dbReference>
<gene>
    <name evidence="2" type="ORF">B0A48_01639</name>
</gene>
<dbReference type="Proteomes" id="UP000192596">
    <property type="component" value="Unassembled WGS sequence"/>
</dbReference>
<keyword evidence="3" id="KW-1185">Reference proteome</keyword>
<proteinExistence type="predicted"/>
<dbReference type="STRING" id="1507870.A0A1V8TQ90"/>
<feature type="compositionally biased region" description="Basic and acidic residues" evidence="1">
    <location>
        <begin position="137"/>
        <end position="151"/>
    </location>
</feature>
<dbReference type="OrthoDB" id="4220319at2759"/>
<dbReference type="AlphaFoldDB" id="A0A1V8TQ90"/>
<sequence length="151" mass="15914">MFSLSLRRSLLARPAFATTRLTTRPISQSARLAAHKDAQDKDSMKIEPNEYTKSGSDPGAAAVEDAAFSRDKTRPEEQHAAAEKESGKDGNPLDVSPANQDVSKARDPQEGGAEGSASQAGEDERARTSGGSGSGKHKADSGKRFQDGGRS</sequence>
<protein>
    <submittedName>
        <fullName evidence="2">Uncharacterized protein</fullName>
    </submittedName>
</protein>
<feature type="compositionally biased region" description="Basic and acidic residues" evidence="1">
    <location>
        <begin position="67"/>
        <end position="88"/>
    </location>
</feature>
<organism evidence="2 3">
    <name type="scientific">Cryoendolithus antarcticus</name>
    <dbReference type="NCBI Taxonomy" id="1507870"/>
    <lineage>
        <taxon>Eukaryota</taxon>
        <taxon>Fungi</taxon>
        <taxon>Dikarya</taxon>
        <taxon>Ascomycota</taxon>
        <taxon>Pezizomycotina</taxon>
        <taxon>Dothideomycetes</taxon>
        <taxon>Dothideomycetidae</taxon>
        <taxon>Cladosporiales</taxon>
        <taxon>Cladosporiaceae</taxon>
        <taxon>Cryoendolithus</taxon>
    </lineage>
</organism>
<name>A0A1V8TQ90_9PEZI</name>
<reference evidence="3" key="1">
    <citation type="submission" date="2017-03" db="EMBL/GenBank/DDBJ databases">
        <title>Genomes of endolithic fungi from Antarctica.</title>
        <authorList>
            <person name="Coleine C."/>
            <person name="Masonjones S."/>
            <person name="Stajich J.E."/>
        </authorList>
    </citation>
    <scope>NUCLEOTIDE SEQUENCE [LARGE SCALE GENOMIC DNA]</scope>
    <source>
        <strain evidence="3">CCFEE 5527</strain>
    </source>
</reference>